<evidence type="ECO:0000313" key="1">
    <source>
        <dbReference type="EMBL" id="SER95959.1"/>
    </source>
</evidence>
<dbReference type="InterPro" id="IPR025855">
    <property type="entry name" value="Replic_Relax"/>
</dbReference>
<dbReference type="AlphaFoldDB" id="A0A1H9TGJ0"/>
<dbReference type="STRING" id="64702.SAMN05443377_12238"/>
<protein>
    <submittedName>
        <fullName evidence="1">Replication-relaxation</fullName>
    </submittedName>
</protein>
<name>A0A1H9TGJ0_9ACTN</name>
<evidence type="ECO:0000313" key="2">
    <source>
        <dbReference type="Proteomes" id="UP000198815"/>
    </source>
</evidence>
<reference evidence="1 2" key="1">
    <citation type="submission" date="2016-10" db="EMBL/GenBank/DDBJ databases">
        <authorList>
            <person name="de Groot N.N."/>
        </authorList>
    </citation>
    <scope>NUCLEOTIDE SEQUENCE [LARGE SCALE GENOMIC DNA]</scope>
    <source>
        <strain evidence="1 2">DSM 16859</strain>
    </source>
</reference>
<keyword evidence="2" id="KW-1185">Reference proteome</keyword>
<sequence>MTPRTPYKIGELLLHLTDRDLRILEDLEQFRLLDTRLIQRLEFPVGSQPDGQPGFATQATATRLTLRVLHRLEEHGLVARVGRRVGGHGRGSGQTVWQLAAAGERLLRARRGETGRRRYVDPGAGFLAHTLDVARYAATLTEQARAGGFDILELHTEPASWRQFQAAQGGALTLKPDLAVVTADAESETHSFVEIDRDTEHLPAVLRKSGLYQRYWESGTEQAKSDGLFPLVVWTTPTVERADKIRRAIQEDRRLNAALFHTATAEQSLAVVAPYTSPNPKGGSL</sequence>
<dbReference type="Proteomes" id="UP000198815">
    <property type="component" value="Unassembled WGS sequence"/>
</dbReference>
<dbReference type="OrthoDB" id="4146863at2"/>
<accession>A0A1H9TGJ0</accession>
<gene>
    <name evidence="1" type="ORF">SAMN05443377_12238</name>
</gene>
<dbReference type="RefSeq" id="WP_091970692.1">
    <property type="nucleotide sequence ID" value="NZ_FOGZ01000022.1"/>
</dbReference>
<organism evidence="1 2">
    <name type="scientific">Propionibacterium cyclohexanicum</name>
    <dbReference type="NCBI Taxonomy" id="64702"/>
    <lineage>
        <taxon>Bacteria</taxon>
        <taxon>Bacillati</taxon>
        <taxon>Actinomycetota</taxon>
        <taxon>Actinomycetes</taxon>
        <taxon>Propionibacteriales</taxon>
        <taxon>Propionibacteriaceae</taxon>
        <taxon>Propionibacterium</taxon>
    </lineage>
</organism>
<proteinExistence type="predicted"/>
<dbReference type="EMBL" id="FOGZ01000022">
    <property type="protein sequence ID" value="SER95959.1"/>
    <property type="molecule type" value="Genomic_DNA"/>
</dbReference>
<dbReference type="Pfam" id="PF13814">
    <property type="entry name" value="Replic_Relax"/>
    <property type="match status" value="1"/>
</dbReference>